<gene>
    <name evidence="5" type="ORF">FB45DRAFT_917248</name>
</gene>
<keyword evidence="1 2" id="KW-0539">Nucleus</keyword>
<dbReference type="PROSITE" id="PS50071">
    <property type="entry name" value="HOMEOBOX_2"/>
    <property type="match status" value="1"/>
</dbReference>
<evidence type="ECO:0000313" key="6">
    <source>
        <dbReference type="Proteomes" id="UP001221142"/>
    </source>
</evidence>
<dbReference type="InterPro" id="IPR009057">
    <property type="entry name" value="Homeodomain-like_sf"/>
</dbReference>
<evidence type="ECO:0000313" key="5">
    <source>
        <dbReference type="EMBL" id="KAJ7631030.1"/>
    </source>
</evidence>
<feature type="compositionally biased region" description="Polar residues" evidence="3">
    <location>
        <begin position="55"/>
        <end position="65"/>
    </location>
</feature>
<keyword evidence="1 2" id="KW-0238">DNA-binding</keyword>
<sequence>MPPAPLRPSTAANRAPTTAKHTQLSKEQKSSLEQLYRHTAKPSRHDRETLAGELNLSTQVVTSWFKSRQKTKTTSRTRPPSSRRPSLDVVASRSELPLPPRTPRHHKFNPHAPLWAHMLSSPPGPASSPHGHSTSYGKGSLEWACARRRRVPGNEDEENLPGLLEDVAGDTDVDSEIQTPPSSNSSQRSGDKSAMLQEPDEEMMKAALALCGLMHG</sequence>
<comment type="caution">
    <text evidence="5">The sequence shown here is derived from an EMBL/GenBank/DDBJ whole genome shotgun (WGS) entry which is preliminary data.</text>
</comment>
<dbReference type="Gene3D" id="1.10.10.60">
    <property type="entry name" value="Homeodomain-like"/>
    <property type="match status" value="1"/>
</dbReference>
<dbReference type="CDD" id="cd00086">
    <property type="entry name" value="homeodomain"/>
    <property type="match status" value="1"/>
</dbReference>
<dbReference type="SUPFAM" id="SSF46689">
    <property type="entry name" value="Homeodomain-like"/>
    <property type="match status" value="1"/>
</dbReference>
<dbReference type="Pfam" id="PF00046">
    <property type="entry name" value="Homeodomain"/>
    <property type="match status" value="1"/>
</dbReference>
<evidence type="ECO:0000259" key="4">
    <source>
        <dbReference type="PROSITE" id="PS50071"/>
    </source>
</evidence>
<accession>A0AAD7FPJ3</accession>
<evidence type="ECO:0000256" key="1">
    <source>
        <dbReference type="PROSITE-ProRule" id="PRU00108"/>
    </source>
</evidence>
<proteinExistence type="predicted"/>
<feature type="region of interest" description="Disordered" evidence="3">
    <location>
        <begin position="152"/>
        <end position="201"/>
    </location>
</feature>
<dbReference type="GO" id="GO:0005634">
    <property type="term" value="C:nucleus"/>
    <property type="evidence" value="ECO:0007669"/>
    <property type="project" value="UniProtKB-SubCell"/>
</dbReference>
<name>A0AAD7FPJ3_9AGAR</name>
<dbReference type="InterPro" id="IPR001356">
    <property type="entry name" value="HD"/>
</dbReference>
<dbReference type="Proteomes" id="UP001221142">
    <property type="component" value="Unassembled WGS sequence"/>
</dbReference>
<dbReference type="EMBL" id="JARKIF010000009">
    <property type="protein sequence ID" value="KAJ7631030.1"/>
    <property type="molecule type" value="Genomic_DNA"/>
</dbReference>
<reference evidence="5" key="1">
    <citation type="submission" date="2023-03" db="EMBL/GenBank/DDBJ databases">
        <title>Massive genome expansion in bonnet fungi (Mycena s.s.) driven by repeated elements and novel gene families across ecological guilds.</title>
        <authorList>
            <consortium name="Lawrence Berkeley National Laboratory"/>
            <person name="Harder C.B."/>
            <person name="Miyauchi S."/>
            <person name="Viragh M."/>
            <person name="Kuo A."/>
            <person name="Thoen E."/>
            <person name="Andreopoulos B."/>
            <person name="Lu D."/>
            <person name="Skrede I."/>
            <person name="Drula E."/>
            <person name="Henrissat B."/>
            <person name="Morin E."/>
            <person name="Kohler A."/>
            <person name="Barry K."/>
            <person name="LaButti K."/>
            <person name="Morin E."/>
            <person name="Salamov A."/>
            <person name="Lipzen A."/>
            <person name="Mereny Z."/>
            <person name="Hegedus B."/>
            <person name="Baldrian P."/>
            <person name="Stursova M."/>
            <person name="Weitz H."/>
            <person name="Taylor A."/>
            <person name="Grigoriev I.V."/>
            <person name="Nagy L.G."/>
            <person name="Martin F."/>
            <person name="Kauserud H."/>
        </authorList>
    </citation>
    <scope>NUCLEOTIDE SEQUENCE</scope>
    <source>
        <strain evidence="5">9284</strain>
    </source>
</reference>
<evidence type="ECO:0000256" key="2">
    <source>
        <dbReference type="RuleBase" id="RU000682"/>
    </source>
</evidence>
<evidence type="ECO:0000256" key="3">
    <source>
        <dbReference type="SAM" id="MobiDB-lite"/>
    </source>
</evidence>
<dbReference type="AlphaFoldDB" id="A0AAD7FPJ3"/>
<keyword evidence="1 2" id="KW-0371">Homeobox</keyword>
<feature type="DNA-binding region" description="Homeobox" evidence="1">
    <location>
        <begin position="17"/>
        <end position="76"/>
    </location>
</feature>
<feature type="domain" description="Homeobox" evidence="4">
    <location>
        <begin position="15"/>
        <end position="75"/>
    </location>
</feature>
<feature type="compositionally biased region" description="Polar residues" evidence="3">
    <location>
        <begin position="10"/>
        <end position="22"/>
    </location>
</feature>
<feature type="compositionally biased region" description="Polar residues" evidence="3">
    <location>
        <begin position="176"/>
        <end position="188"/>
    </location>
</feature>
<dbReference type="GO" id="GO:0003677">
    <property type="term" value="F:DNA binding"/>
    <property type="evidence" value="ECO:0007669"/>
    <property type="project" value="UniProtKB-UniRule"/>
</dbReference>
<organism evidence="5 6">
    <name type="scientific">Roridomyces roridus</name>
    <dbReference type="NCBI Taxonomy" id="1738132"/>
    <lineage>
        <taxon>Eukaryota</taxon>
        <taxon>Fungi</taxon>
        <taxon>Dikarya</taxon>
        <taxon>Basidiomycota</taxon>
        <taxon>Agaricomycotina</taxon>
        <taxon>Agaricomycetes</taxon>
        <taxon>Agaricomycetidae</taxon>
        <taxon>Agaricales</taxon>
        <taxon>Marasmiineae</taxon>
        <taxon>Mycenaceae</taxon>
        <taxon>Roridomyces</taxon>
    </lineage>
</organism>
<protein>
    <recommendedName>
        <fullName evidence="4">Homeobox domain-containing protein</fullName>
    </recommendedName>
</protein>
<keyword evidence="6" id="KW-1185">Reference proteome</keyword>
<comment type="subcellular location">
    <subcellularLocation>
        <location evidence="1 2">Nucleus</location>
    </subcellularLocation>
</comment>
<dbReference type="SMART" id="SM00389">
    <property type="entry name" value="HOX"/>
    <property type="match status" value="1"/>
</dbReference>
<feature type="region of interest" description="Disordered" evidence="3">
    <location>
        <begin position="1"/>
        <end position="138"/>
    </location>
</feature>